<dbReference type="InterPro" id="IPR000914">
    <property type="entry name" value="SBP_5_dom"/>
</dbReference>
<comment type="subcellular location">
    <subcellularLocation>
        <location evidence="1">Periplasm</location>
    </subcellularLocation>
</comment>
<dbReference type="InterPro" id="IPR030678">
    <property type="entry name" value="Peptide/Ni-bd"/>
</dbReference>
<dbReference type="PANTHER" id="PTHR30290">
    <property type="entry name" value="PERIPLASMIC BINDING COMPONENT OF ABC TRANSPORTER"/>
    <property type="match status" value="1"/>
</dbReference>
<dbReference type="GO" id="GO:1904680">
    <property type="term" value="F:peptide transmembrane transporter activity"/>
    <property type="evidence" value="ECO:0007669"/>
    <property type="project" value="TreeGrafter"/>
</dbReference>
<dbReference type="GO" id="GO:0015833">
    <property type="term" value="P:peptide transport"/>
    <property type="evidence" value="ECO:0007669"/>
    <property type="project" value="TreeGrafter"/>
</dbReference>
<comment type="caution">
    <text evidence="7">The sequence shown here is derived from an EMBL/GenBank/DDBJ whole genome shotgun (WGS) entry which is preliminary data.</text>
</comment>
<dbReference type="GO" id="GO:0030288">
    <property type="term" value="C:outer membrane-bounded periplasmic space"/>
    <property type="evidence" value="ECO:0007669"/>
    <property type="project" value="UniProtKB-ARBA"/>
</dbReference>
<feature type="domain" description="Solute-binding protein family 5" evidence="6">
    <location>
        <begin position="75"/>
        <end position="444"/>
    </location>
</feature>
<dbReference type="GO" id="GO:0043190">
    <property type="term" value="C:ATP-binding cassette (ABC) transporter complex"/>
    <property type="evidence" value="ECO:0007669"/>
    <property type="project" value="InterPro"/>
</dbReference>
<organism evidence="7 8">
    <name type="scientific">Acidisoma cellulosilyticum</name>
    <dbReference type="NCBI Taxonomy" id="2802395"/>
    <lineage>
        <taxon>Bacteria</taxon>
        <taxon>Pseudomonadati</taxon>
        <taxon>Pseudomonadota</taxon>
        <taxon>Alphaproteobacteria</taxon>
        <taxon>Acetobacterales</taxon>
        <taxon>Acidocellaceae</taxon>
        <taxon>Acidisoma</taxon>
    </lineage>
</organism>
<dbReference type="AlphaFoldDB" id="A0A963Z4F9"/>
<sequence>MKSLLLRTAFAFGTLFTVHATAYADPVMGGTLRFARNTDSEILDPVLNNANADIWILTNLYSTLILPAPDGKGLLPGLATAWSASADGKSYTLKLRQGTKFADGSPVTVDDVIWSLNRARNPNIGIWNFLLASIANVSAPDDNTILITLKNPDPSIPAALATFNSAIMPHKLFEAAKGATDTEKANNFALHPIGDGPFVLSSWERGSKMVLKRNPYYFGTDKAGRHLPYLDEVDLTIVPDDATRILQLQAGQIDATEFIPYVRVKELQADPNLTVDLFPSTQVTYLQLSVFPKLADGTPNPLSNTKVRQALNYAISKEAIIKVVTHDLGTPMHSFFSSTTPLYYGGDGPAYPFNMAKAKALLKEAGYDKGFELTALAQAGKANDTATLTLVQQMWSALGVKLKIQQMDETTLDNHRNASNFQVLSAYWTNDIADPNEMTDYSAYYPNIKSAYSGWNNPTVNKLFEQSQTELDPAKRAAEYKQIQQIYVAEAPEFFMYETPFAVATRKNVVGFQQSPLGNDIFDMAYFEK</sequence>
<reference evidence="7 8" key="1">
    <citation type="journal article" date="2021" name="Microorganisms">
        <title>Acidisoma silvae sp. nov. and Acidisomacellulosilytica sp. nov., Two Acidophilic Bacteria Isolated from Decaying Wood, Hydrolyzing Cellulose and Producing Poly-3-hydroxybutyrate.</title>
        <authorList>
            <person name="Mieszkin S."/>
            <person name="Pouder E."/>
            <person name="Uroz S."/>
            <person name="Simon-Colin C."/>
            <person name="Alain K."/>
        </authorList>
    </citation>
    <scope>NUCLEOTIDE SEQUENCE [LARGE SCALE GENOMIC DNA]</scope>
    <source>
        <strain evidence="7 8">HW T5.17</strain>
    </source>
</reference>
<comment type="similarity">
    <text evidence="2">Belongs to the bacterial solute-binding protein 5 family.</text>
</comment>
<dbReference type="InterPro" id="IPR039424">
    <property type="entry name" value="SBP_5"/>
</dbReference>
<protein>
    <submittedName>
        <fullName evidence="7">ABC transporter substrate-binding protein</fullName>
    </submittedName>
</protein>
<name>A0A963Z4F9_9PROT</name>
<dbReference type="Pfam" id="PF00496">
    <property type="entry name" value="SBP_bac_5"/>
    <property type="match status" value="1"/>
</dbReference>
<keyword evidence="4 5" id="KW-0732">Signal</keyword>
<evidence type="ECO:0000256" key="4">
    <source>
        <dbReference type="ARBA" id="ARBA00022729"/>
    </source>
</evidence>
<dbReference type="CDD" id="cd00995">
    <property type="entry name" value="PBP2_NikA_DppA_OppA_like"/>
    <property type="match status" value="1"/>
</dbReference>
<evidence type="ECO:0000256" key="2">
    <source>
        <dbReference type="ARBA" id="ARBA00005695"/>
    </source>
</evidence>
<accession>A0A963Z4F9</accession>
<evidence type="ECO:0000313" key="7">
    <source>
        <dbReference type="EMBL" id="MCB8882568.1"/>
    </source>
</evidence>
<feature type="chain" id="PRO_5037339069" evidence="5">
    <location>
        <begin position="25"/>
        <end position="529"/>
    </location>
</feature>
<dbReference type="EMBL" id="JAESVA010000008">
    <property type="protein sequence ID" value="MCB8882568.1"/>
    <property type="molecule type" value="Genomic_DNA"/>
</dbReference>
<proteinExistence type="inferred from homology"/>
<feature type="signal peptide" evidence="5">
    <location>
        <begin position="1"/>
        <end position="24"/>
    </location>
</feature>
<dbReference type="SUPFAM" id="SSF53850">
    <property type="entry name" value="Periplasmic binding protein-like II"/>
    <property type="match status" value="1"/>
</dbReference>
<evidence type="ECO:0000256" key="5">
    <source>
        <dbReference type="SAM" id="SignalP"/>
    </source>
</evidence>
<dbReference type="Gene3D" id="3.40.190.10">
    <property type="entry name" value="Periplasmic binding protein-like II"/>
    <property type="match status" value="1"/>
</dbReference>
<evidence type="ECO:0000256" key="1">
    <source>
        <dbReference type="ARBA" id="ARBA00004418"/>
    </source>
</evidence>
<evidence type="ECO:0000313" key="8">
    <source>
        <dbReference type="Proteomes" id="UP000721844"/>
    </source>
</evidence>
<keyword evidence="3" id="KW-0813">Transport</keyword>
<dbReference type="Gene3D" id="3.10.105.10">
    <property type="entry name" value="Dipeptide-binding Protein, Domain 3"/>
    <property type="match status" value="1"/>
</dbReference>
<dbReference type="PANTHER" id="PTHR30290:SF9">
    <property type="entry name" value="OLIGOPEPTIDE-BINDING PROTEIN APPA"/>
    <property type="match status" value="1"/>
</dbReference>
<keyword evidence="8" id="KW-1185">Reference proteome</keyword>
<dbReference type="Proteomes" id="UP000721844">
    <property type="component" value="Unassembled WGS sequence"/>
</dbReference>
<dbReference type="RefSeq" id="WP_227309232.1">
    <property type="nucleotide sequence ID" value="NZ_JAESVA010000008.1"/>
</dbReference>
<evidence type="ECO:0000259" key="6">
    <source>
        <dbReference type="Pfam" id="PF00496"/>
    </source>
</evidence>
<dbReference type="PIRSF" id="PIRSF002741">
    <property type="entry name" value="MppA"/>
    <property type="match status" value="1"/>
</dbReference>
<evidence type="ECO:0000256" key="3">
    <source>
        <dbReference type="ARBA" id="ARBA00022448"/>
    </source>
</evidence>
<gene>
    <name evidence="7" type="ORF">ACELLULO517_20145</name>
</gene>